<evidence type="ECO:0000256" key="3">
    <source>
        <dbReference type="SAM" id="MobiDB-lite"/>
    </source>
</evidence>
<feature type="compositionally biased region" description="Basic and acidic residues" evidence="3">
    <location>
        <begin position="76"/>
        <end position="91"/>
    </location>
</feature>
<dbReference type="VEuPathDB" id="FungiDB:L203_02932"/>
<feature type="compositionally biased region" description="Basic and acidic residues" evidence="3">
    <location>
        <begin position="368"/>
        <end position="382"/>
    </location>
</feature>
<dbReference type="GeneID" id="91087682"/>
<keyword evidence="2" id="KW-0175">Coiled coil</keyword>
<proteinExistence type="inferred from homology"/>
<reference evidence="4" key="1">
    <citation type="submission" date="2016-06" db="EMBL/GenBank/DDBJ databases">
        <authorList>
            <person name="Cuomo C."/>
            <person name="Litvintseva A."/>
            <person name="Heitman J."/>
            <person name="Chen Y."/>
            <person name="Sun S."/>
            <person name="Springer D."/>
            <person name="Dromer F."/>
            <person name="Young S."/>
            <person name="Zeng Q."/>
            <person name="Chapman S."/>
            <person name="Gujja S."/>
            <person name="Saif S."/>
            <person name="Birren B."/>
        </authorList>
    </citation>
    <scope>NUCLEOTIDE SEQUENCE</scope>
    <source>
        <strain evidence="4">CBS 7841</strain>
    </source>
</reference>
<dbReference type="RefSeq" id="XP_066068969.1">
    <property type="nucleotide sequence ID" value="XM_066212872.1"/>
</dbReference>
<evidence type="ECO:0000313" key="5">
    <source>
        <dbReference type="Proteomes" id="UP000094043"/>
    </source>
</evidence>
<evidence type="ECO:0000256" key="2">
    <source>
        <dbReference type="ARBA" id="ARBA00023054"/>
    </source>
</evidence>
<name>A0A1E3II97_9TREE</name>
<protein>
    <submittedName>
        <fullName evidence="4">Uncharacterized protein</fullName>
    </submittedName>
</protein>
<comment type="similarity">
    <text evidence="1">Belongs to the SPT2 family.</text>
</comment>
<evidence type="ECO:0000256" key="1">
    <source>
        <dbReference type="ARBA" id="ARBA00006461"/>
    </source>
</evidence>
<dbReference type="InterPro" id="IPR013256">
    <property type="entry name" value="Chromatin_SPT2"/>
</dbReference>
<dbReference type="AlphaFoldDB" id="A0A1E3II97"/>
<evidence type="ECO:0000313" key="4">
    <source>
        <dbReference type="EMBL" id="WVN88269.1"/>
    </source>
</evidence>
<accession>A0A1E3II97</accession>
<feature type="compositionally biased region" description="Basic and acidic residues" evidence="3">
    <location>
        <begin position="30"/>
        <end position="68"/>
    </location>
</feature>
<sequence length="397" mass="44775">MSEYQALKLRAVELQRKKEEMIKQELVAKQARDKQLAREEEERRRRIEATSKEARRRELMRANEELNRKASGTDGKASREDYDPFAEDIRPKVQPSVTKASAKSSLSKSAKDKSATFSKPRASSHPAKYDPSRLKASSKSLSPPPMLGRKEKAARLFAQKAKKSASESLFSVRALVESRELPPINMRSGPSSSTSITKSGIRDKEVFPSKRSGKGSTIGGMLKSSEKDELRRPGLDGERRDRRRNDQVTNDAKTKRLRESHPSLPSSNNKHHMPSLSRRRRSISDSMDTDSDSSSSLSHKRQRKSPPIHLSEHTSQSAISAEIQALFRRPGRPGPKYMDEFSDGSSDMEAGLSDVEVEERRAARIARLEDEAAEREEREHRAKKEARKKLMMKGGKD</sequence>
<reference evidence="4" key="2">
    <citation type="journal article" date="2022" name="Elife">
        <title>Obligate sexual reproduction of a homothallic fungus closely related to the Cryptococcus pathogenic species complex.</title>
        <authorList>
            <person name="Passer A.R."/>
            <person name="Clancey S.A."/>
            <person name="Shea T."/>
            <person name="David-Palma M."/>
            <person name="Averette A.F."/>
            <person name="Boekhout T."/>
            <person name="Porcel B.M."/>
            <person name="Nowrousian M."/>
            <person name="Cuomo C.A."/>
            <person name="Sun S."/>
            <person name="Heitman J."/>
            <person name="Coelho M.A."/>
        </authorList>
    </citation>
    <scope>NUCLEOTIDE SEQUENCE</scope>
    <source>
        <strain evidence="4">CBS 7841</strain>
    </source>
</reference>
<feature type="compositionally biased region" description="Basic and acidic residues" evidence="3">
    <location>
        <begin position="224"/>
        <end position="261"/>
    </location>
</feature>
<keyword evidence="5" id="KW-1185">Reference proteome</keyword>
<feature type="compositionally biased region" description="Basic residues" evidence="3">
    <location>
        <begin position="269"/>
        <end position="281"/>
    </location>
</feature>
<dbReference type="OrthoDB" id="2576338at2759"/>
<feature type="compositionally biased region" description="Low complexity" evidence="3">
    <location>
        <begin position="188"/>
        <end position="199"/>
    </location>
</feature>
<dbReference type="Proteomes" id="UP000094043">
    <property type="component" value="Chromosome 4"/>
</dbReference>
<reference evidence="4" key="3">
    <citation type="submission" date="2024-01" db="EMBL/GenBank/DDBJ databases">
        <authorList>
            <person name="Coelho M.A."/>
            <person name="David-Palma M."/>
            <person name="Shea T."/>
            <person name="Sun S."/>
            <person name="Cuomo C.A."/>
            <person name="Heitman J."/>
        </authorList>
    </citation>
    <scope>NUCLEOTIDE SEQUENCE</scope>
    <source>
        <strain evidence="4">CBS 7841</strain>
    </source>
</reference>
<feature type="region of interest" description="Disordered" evidence="3">
    <location>
        <begin position="27"/>
        <end position="356"/>
    </location>
</feature>
<feature type="region of interest" description="Disordered" evidence="3">
    <location>
        <begin position="368"/>
        <end position="397"/>
    </location>
</feature>
<dbReference type="EMBL" id="CP143787">
    <property type="protein sequence ID" value="WVN88269.1"/>
    <property type="molecule type" value="Genomic_DNA"/>
</dbReference>
<dbReference type="Pfam" id="PF08243">
    <property type="entry name" value="SPT2"/>
    <property type="match status" value="1"/>
</dbReference>
<dbReference type="KEGG" id="cdep:91087682"/>
<organism evidence="4 5">
    <name type="scientific">Cryptococcus depauperatus CBS 7841</name>
    <dbReference type="NCBI Taxonomy" id="1295531"/>
    <lineage>
        <taxon>Eukaryota</taxon>
        <taxon>Fungi</taxon>
        <taxon>Dikarya</taxon>
        <taxon>Basidiomycota</taxon>
        <taxon>Agaricomycotina</taxon>
        <taxon>Tremellomycetes</taxon>
        <taxon>Tremellales</taxon>
        <taxon>Cryptococcaceae</taxon>
        <taxon>Cryptococcus</taxon>
    </lineage>
</organism>
<dbReference type="SMART" id="SM00784">
    <property type="entry name" value="SPT2"/>
    <property type="match status" value="1"/>
</dbReference>
<feature type="compositionally biased region" description="Low complexity" evidence="3">
    <location>
        <begin position="99"/>
        <end position="108"/>
    </location>
</feature>
<gene>
    <name evidence="4" type="ORF">L203_103471</name>
</gene>